<proteinExistence type="predicted"/>
<dbReference type="AlphaFoldDB" id="A0A835GXM8"/>
<organism evidence="2 3">
    <name type="scientific">Coptis chinensis</name>
    <dbReference type="NCBI Taxonomy" id="261450"/>
    <lineage>
        <taxon>Eukaryota</taxon>
        <taxon>Viridiplantae</taxon>
        <taxon>Streptophyta</taxon>
        <taxon>Embryophyta</taxon>
        <taxon>Tracheophyta</taxon>
        <taxon>Spermatophyta</taxon>
        <taxon>Magnoliopsida</taxon>
        <taxon>Ranunculales</taxon>
        <taxon>Ranunculaceae</taxon>
        <taxon>Coptidoideae</taxon>
        <taxon>Coptis</taxon>
    </lineage>
</organism>
<dbReference type="Pfam" id="PF23622">
    <property type="entry name" value="LRR_At1g61320_AtMIF1"/>
    <property type="match status" value="1"/>
</dbReference>
<dbReference type="OrthoDB" id="1298252at2759"/>
<feature type="domain" description="At1g61320/AtMIF1 LRR" evidence="1">
    <location>
        <begin position="23"/>
        <end position="122"/>
    </location>
</feature>
<gene>
    <name evidence="2" type="ORF">IFM89_009405</name>
</gene>
<evidence type="ECO:0000313" key="3">
    <source>
        <dbReference type="Proteomes" id="UP000631114"/>
    </source>
</evidence>
<reference evidence="2 3" key="1">
    <citation type="submission" date="2020-10" db="EMBL/GenBank/DDBJ databases">
        <title>The Coptis chinensis genome and diversification of protoberbering-type alkaloids.</title>
        <authorList>
            <person name="Wang B."/>
            <person name="Shu S."/>
            <person name="Song C."/>
            <person name="Liu Y."/>
        </authorList>
    </citation>
    <scope>NUCLEOTIDE SEQUENCE [LARGE SCALE GENOMIC DNA]</scope>
    <source>
        <strain evidence="2">HL-2020</strain>
        <tissue evidence="2">Leaf</tissue>
    </source>
</reference>
<protein>
    <recommendedName>
        <fullName evidence="1">At1g61320/AtMIF1 LRR domain-containing protein</fullName>
    </recommendedName>
</protein>
<name>A0A835GXM8_9MAGN</name>
<dbReference type="Proteomes" id="UP000631114">
    <property type="component" value="Unassembled WGS sequence"/>
</dbReference>
<dbReference type="EMBL" id="JADFTS010000009">
    <property type="protein sequence ID" value="KAF9588390.1"/>
    <property type="molecule type" value="Genomic_DNA"/>
</dbReference>
<dbReference type="InterPro" id="IPR055357">
    <property type="entry name" value="LRR_At1g61320_AtMIF1"/>
</dbReference>
<comment type="caution">
    <text evidence="2">The sequence shown here is derived from an EMBL/GenBank/DDBJ whole genome shotgun (WGS) entry which is preliminary data.</text>
</comment>
<sequence length="127" mass="14438">MHVIHQIVLPRAAEVIPTSFSTRHVKVKTWLSKYSIQGLKYILENSENLESLIVEITKPKVKTAGIWESQEAAEVVSACRFNKLRFVEIRNFQGYVNELELLKSMLKNAGALEKLTVLTSKNNLPDN</sequence>
<evidence type="ECO:0000259" key="1">
    <source>
        <dbReference type="Pfam" id="PF23622"/>
    </source>
</evidence>
<keyword evidence="3" id="KW-1185">Reference proteome</keyword>
<evidence type="ECO:0000313" key="2">
    <source>
        <dbReference type="EMBL" id="KAF9588390.1"/>
    </source>
</evidence>
<accession>A0A835GXM8</accession>